<name>A0A6I8V493_DROPS</name>
<feature type="transmembrane region" description="Helical" evidence="1">
    <location>
        <begin position="50"/>
        <end position="74"/>
    </location>
</feature>
<reference evidence="2" key="1">
    <citation type="submission" date="2024-06" db="UniProtKB">
        <authorList>
            <consortium name="RefSeq"/>
        </authorList>
    </citation>
    <scope>NUCLEOTIDE SEQUENCE [LARGE SCALE GENOMIC DNA]</scope>
    <source>
        <strain evidence="2">MV2-25</strain>
    </source>
</reference>
<dbReference type="RefSeq" id="XP_002138455.2">
    <property type="nucleotide sequence ID" value="XM_002138419.3"/>
</dbReference>
<feature type="transmembrane region" description="Helical" evidence="1">
    <location>
        <begin position="205"/>
        <end position="225"/>
    </location>
</feature>
<evidence type="ECO:0000256" key="1">
    <source>
        <dbReference type="SAM" id="Phobius"/>
    </source>
</evidence>
<keyword evidence="1" id="KW-0812">Transmembrane</keyword>
<gene>
    <name evidence="3" type="primary">LOC6898409</name>
</gene>
<evidence type="ECO:0000313" key="2">
    <source>
        <dbReference type="Proteomes" id="UP000001819"/>
    </source>
</evidence>
<evidence type="ECO:0000313" key="3">
    <source>
        <dbReference type="RefSeq" id="XP_002138455.2"/>
    </source>
</evidence>
<dbReference type="KEGG" id="dpo:6898409"/>
<keyword evidence="1" id="KW-0472">Membrane</keyword>
<feature type="transmembrane region" description="Helical" evidence="1">
    <location>
        <begin position="21"/>
        <end position="44"/>
    </location>
</feature>
<sequence>MEGRRTRLREYQRERRKFACVSYTLTLMWLLVALIQWALVSIIADINAVFIKFYWISLLFFAVAMVLVTAFIFFEKLRAVICLNWLICLLIVEFVIIGIFTLAALTHWLEMVVWFFFCVFLLFVFILIGSIIPHDLTLDVVILFVMAFIFLIITVFFAMISILVKMPNTFIVYQVFITIVVLLFVMYHAQTINGGRYAEMRLNDYLLAALILFHDFIIIFLLTFFQQLVIKFVAGPMTTTTENIDKRVVSYFEPIIGPVSEDFIDDDDGITAAFGNTTTTK</sequence>
<feature type="transmembrane region" description="Helical" evidence="1">
    <location>
        <begin position="170"/>
        <end position="189"/>
    </location>
</feature>
<keyword evidence="2" id="KW-1185">Reference proteome</keyword>
<evidence type="ECO:0008006" key="4">
    <source>
        <dbReference type="Google" id="ProtNLM"/>
    </source>
</evidence>
<feature type="transmembrane region" description="Helical" evidence="1">
    <location>
        <begin position="140"/>
        <end position="164"/>
    </location>
</feature>
<feature type="transmembrane region" description="Helical" evidence="1">
    <location>
        <begin position="111"/>
        <end position="133"/>
    </location>
</feature>
<dbReference type="AlphaFoldDB" id="A0A6I8V493"/>
<organism evidence="2 3">
    <name type="scientific">Drosophila pseudoobscura pseudoobscura</name>
    <name type="common">Fruit fly</name>
    <dbReference type="NCBI Taxonomy" id="46245"/>
    <lineage>
        <taxon>Eukaryota</taxon>
        <taxon>Metazoa</taxon>
        <taxon>Ecdysozoa</taxon>
        <taxon>Arthropoda</taxon>
        <taxon>Hexapoda</taxon>
        <taxon>Insecta</taxon>
        <taxon>Pterygota</taxon>
        <taxon>Neoptera</taxon>
        <taxon>Endopterygota</taxon>
        <taxon>Diptera</taxon>
        <taxon>Brachycera</taxon>
        <taxon>Muscomorpha</taxon>
        <taxon>Ephydroidea</taxon>
        <taxon>Drosophilidae</taxon>
        <taxon>Drosophila</taxon>
        <taxon>Sophophora</taxon>
    </lineage>
</organism>
<reference evidence="3" key="2">
    <citation type="submission" date="2025-08" db="UniProtKB">
        <authorList>
            <consortium name="RefSeq"/>
        </authorList>
    </citation>
    <scope>IDENTIFICATION</scope>
    <source>
        <strain evidence="3">MV-25-SWS-2005</strain>
        <tissue evidence="3">Whole body</tissue>
    </source>
</reference>
<dbReference type="InParanoid" id="A0A6I8V493"/>
<proteinExistence type="predicted"/>
<accession>A0A6I8V493</accession>
<keyword evidence="1" id="KW-1133">Transmembrane helix</keyword>
<feature type="transmembrane region" description="Helical" evidence="1">
    <location>
        <begin position="81"/>
        <end position="105"/>
    </location>
</feature>
<dbReference type="Proteomes" id="UP000001819">
    <property type="component" value="Chromosome 3"/>
</dbReference>
<protein>
    <recommendedName>
        <fullName evidence="4">Protein lifeguard 1</fullName>
    </recommendedName>
</protein>